<feature type="domain" description="Cupin type-1" evidence="13">
    <location>
        <begin position="188"/>
        <end position="341"/>
    </location>
</feature>
<evidence type="ECO:0000256" key="10">
    <source>
        <dbReference type="PIRSR" id="PIRSR601929-3"/>
    </source>
</evidence>
<keyword evidence="11" id="KW-1133">Transmembrane helix</keyword>
<keyword evidence="3" id="KW-0052">Apoplast</keyword>
<dbReference type="PANTHER" id="PTHR31238">
    <property type="entry name" value="GERMIN-LIKE PROTEIN SUBFAMILY 3 MEMBER 3"/>
    <property type="match status" value="1"/>
</dbReference>
<dbReference type="EMBL" id="JACMSC010000006">
    <property type="protein sequence ID" value="KAG6518953.1"/>
    <property type="molecule type" value="Genomic_DNA"/>
</dbReference>
<dbReference type="FunFam" id="2.60.120.10:FF:000005">
    <property type="entry name" value="Germin-like protein subfamily 1 member 8"/>
    <property type="match status" value="1"/>
</dbReference>
<evidence type="ECO:0000256" key="9">
    <source>
        <dbReference type="PIRSR" id="PIRSR601929-2"/>
    </source>
</evidence>
<evidence type="ECO:0000256" key="4">
    <source>
        <dbReference type="ARBA" id="ARBA00022525"/>
    </source>
</evidence>
<dbReference type="InterPro" id="IPR001929">
    <property type="entry name" value="Germin"/>
</dbReference>
<dbReference type="Gene3D" id="2.60.120.10">
    <property type="entry name" value="Jelly Rolls"/>
    <property type="match status" value="1"/>
</dbReference>
<feature type="binding site" evidence="9">
    <location>
        <position position="238"/>
    </location>
    <ligand>
        <name>Mn(2+)</name>
        <dbReference type="ChEBI" id="CHEBI:29035"/>
    </ligand>
</feature>
<dbReference type="SMART" id="SM00835">
    <property type="entry name" value="Cupin_1"/>
    <property type="match status" value="1"/>
</dbReference>
<evidence type="ECO:0000256" key="5">
    <source>
        <dbReference type="ARBA" id="ARBA00022723"/>
    </source>
</evidence>
<evidence type="ECO:0000313" key="15">
    <source>
        <dbReference type="Proteomes" id="UP000734854"/>
    </source>
</evidence>
<keyword evidence="15" id="KW-1185">Reference proteome</keyword>
<comment type="similarity">
    <text evidence="2">Belongs to the germin family.</text>
</comment>
<dbReference type="AlphaFoldDB" id="A0A8J5H2W7"/>
<evidence type="ECO:0000256" key="12">
    <source>
        <dbReference type="SAM" id="SignalP"/>
    </source>
</evidence>
<feature type="transmembrane region" description="Helical" evidence="11">
    <location>
        <begin position="123"/>
        <end position="149"/>
    </location>
</feature>
<feature type="binding site" evidence="9">
    <location>
        <position position="236"/>
    </location>
    <ligand>
        <name>Mn(2+)</name>
        <dbReference type="ChEBI" id="CHEBI:29035"/>
    </ligand>
</feature>
<name>A0A8J5H2W7_ZINOF</name>
<sequence>MKIQRRTRMACCWMVMVVLFFPNQDLDRDASARARGEGRGSRQGRCLAAAACACGEETARGEEGGSRRGIGFAESSSSRMLAARKVRWLAARKVAGREEELARGEGGGSRRGRWLGLAERSSLAGALGMAVKLLLIALLALASCSAILASDPSPLQDFCVADLQSKVFVNGFPCKNADDVRAEDFFRSGLDRPGDTNNYLRSNVTPVNVNQIPGLNTLGISLVRIDYAPNGLNPPHTHPRATEILAVLEGELYVGFVTSNLNGGGNRLFTKNLRKGDVFVFPEGLIHFQFNTGKTNAIAFAGLSSQNPGVITIANAVFGSQPPISDDVLAKAFQVDKNLVDWLQAQFWTDNNY</sequence>
<keyword evidence="11" id="KW-0812">Transmembrane</keyword>
<evidence type="ECO:0000256" key="7">
    <source>
        <dbReference type="ARBA" id="ARBA00023211"/>
    </source>
</evidence>
<dbReference type="Proteomes" id="UP000734854">
    <property type="component" value="Unassembled WGS sequence"/>
</dbReference>
<proteinExistence type="inferred from homology"/>
<feature type="binding site" evidence="8">
    <location>
        <position position="233"/>
    </location>
    <ligand>
        <name>oxalate</name>
        <dbReference type="ChEBI" id="CHEBI:30623"/>
    </ligand>
</feature>
<dbReference type="GO" id="GO:0030145">
    <property type="term" value="F:manganese ion binding"/>
    <property type="evidence" value="ECO:0007669"/>
    <property type="project" value="InterPro"/>
</dbReference>
<accession>A0A8J5H2W7</accession>
<evidence type="ECO:0000256" key="6">
    <source>
        <dbReference type="ARBA" id="ARBA00023157"/>
    </source>
</evidence>
<organism evidence="14 15">
    <name type="scientific">Zingiber officinale</name>
    <name type="common">Ginger</name>
    <name type="synonym">Amomum zingiber</name>
    <dbReference type="NCBI Taxonomy" id="94328"/>
    <lineage>
        <taxon>Eukaryota</taxon>
        <taxon>Viridiplantae</taxon>
        <taxon>Streptophyta</taxon>
        <taxon>Embryophyta</taxon>
        <taxon>Tracheophyta</taxon>
        <taxon>Spermatophyta</taxon>
        <taxon>Magnoliopsida</taxon>
        <taxon>Liliopsida</taxon>
        <taxon>Zingiberales</taxon>
        <taxon>Zingiberaceae</taxon>
        <taxon>Zingiber</taxon>
    </lineage>
</organism>
<feature type="signal peptide" evidence="12">
    <location>
        <begin position="1"/>
        <end position="20"/>
    </location>
</feature>
<dbReference type="PROSITE" id="PS00725">
    <property type="entry name" value="GERMIN"/>
    <property type="match status" value="1"/>
</dbReference>
<keyword evidence="5 8" id="KW-0479">Metal-binding</keyword>
<comment type="caution">
    <text evidence="14">The sequence shown here is derived from an EMBL/GenBank/DDBJ whole genome shotgun (WGS) entry which is preliminary data.</text>
</comment>
<evidence type="ECO:0000313" key="14">
    <source>
        <dbReference type="EMBL" id="KAG6518953.1"/>
    </source>
</evidence>
<keyword evidence="11" id="KW-0472">Membrane</keyword>
<dbReference type="Pfam" id="PF00190">
    <property type="entry name" value="Cupin_1"/>
    <property type="match status" value="1"/>
</dbReference>
<evidence type="ECO:0000256" key="11">
    <source>
        <dbReference type="SAM" id="Phobius"/>
    </source>
</evidence>
<feature type="binding site" evidence="9">
    <location>
        <position position="287"/>
    </location>
    <ligand>
        <name>Mn(2+)</name>
        <dbReference type="ChEBI" id="CHEBI:29035"/>
    </ligand>
</feature>
<feature type="binding site" evidence="9">
    <location>
        <position position="243"/>
    </location>
    <ligand>
        <name>Mn(2+)</name>
        <dbReference type="ChEBI" id="CHEBI:29035"/>
    </ligand>
</feature>
<dbReference type="InterPro" id="IPR011051">
    <property type="entry name" value="RmlC_Cupin_sf"/>
</dbReference>
<dbReference type="InterPro" id="IPR014710">
    <property type="entry name" value="RmlC-like_jellyroll"/>
</dbReference>
<dbReference type="GO" id="GO:0048046">
    <property type="term" value="C:apoplast"/>
    <property type="evidence" value="ECO:0007669"/>
    <property type="project" value="UniProtKB-SubCell"/>
</dbReference>
<feature type="disulfide bond" evidence="10">
    <location>
        <begin position="159"/>
        <end position="174"/>
    </location>
</feature>
<protein>
    <recommendedName>
        <fullName evidence="13">Cupin type-1 domain-containing protein</fullName>
    </recommendedName>
</protein>
<dbReference type="CDD" id="cd02241">
    <property type="entry name" value="cupin_OxOx"/>
    <property type="match status" value="1"/>
</dbReference>
<dbReference type="InterPro" id="IPR019780">
    <property type="entry name" value="Germin_Mn-BS"/>
</dbReference>
<gene>
    <name evidence="14" type="ORF">ZIOFF_022439</name>
</gene>
<evidence type="ECO:0000259" key="13">
    <source>
        <dbReference type="SMART" id="SM00835"/>
    </source>
</evidence>
<feature type="chain" id="PRO_5035200519" description="Cupin type-1 domain-containing protein" evidence="12">
    <location>
        <begin position="21"/>
        <end position="353"/>
    </location>
</feature>
<keyword evidence="4" id="KW-0964">Secreted</keyword>
<dbReference type="PRINTS" id="PR00325">
    <property type="entry name" value="GERMIN"/>
</dbReference>
<feature type="binding site" evidence="8">
    <location>
        <position position="238"/>
    </location>
    <ligand>
        <name>oxalate</name>
        <dbReference type="ChEBI" id="CHEBI:30623"/>
    </ligand>
</feature>
<dbReference type="SUPFAM" id="SSF51182">
    <property type="entry name" value="RmlC-like cupins"/>
    <property type="match status" value="1"/>
</dbReference>
<evidence type="ECO:0000256" key="3">
    <source>
        <dbReference type="ARBA" id="ARBA00022523"/>
    </source>
</evidence>
<reference evidence="14 15" key="1">
    <citation type="submission" date="2020-08" db="EMBL/GenBank/DDBJ databases">
        <title>Plant Genome Project.</title>
        <authorList>
            <person name="Zhang R.-G."/>
        </authorList>
    </citation>
    <scope>NUCLEOTIDE SEQUENCE [LARGE SCALE GENOMIC DNA]</scope>
    <source>
        <tissue evidence="14">Rhizome</tissue>
    </source>
</reference>
<evidence type="ECO:0000256" key="2">
    <source>
        <dbReference type="ARBA" id="ARBA00007456"/>
    </source>
</evidence>
<dbReference type="InterPro" id="IPR006045">
    <property type="entry name" value="Cupin_1"/>
</dbReference>
<keyword evidence="7 8" id="KW-0464">Manganese</keyword>
<keyword evidence="12" id="KW-0732">Signal</keyword>
<evidence type="ECO:0000256" key="8">
    <source>
        <dbReference type="PIRSR" id="PIRSR601929-1"/>
    </source>
</evidence>
<evidence type="ECO:0000256" key="1">
    <source>
        <dbReference type="ARBA" id="ARBA00004271"/>
    </source>
</evidence>
<feature type="binding site" evidence="8">
    <location>
        <position position="243"/>
    </location>
    <ligand>
        <name>oxalate</name>
        <dbReference type="ChEBI" id="CHEBI:30623"/>
    </ligand>
</feature>
<comment type="subcellular location">
    <subcellularLocation>
        <location evidence="1">Secreted</location>
        <location evidence="1">Extracellular space</location>
        <location evidence="1">Apoplast</location>
    </subcellularLocation>
</comment>
<keyword evidence="6 10" id="KW-1015">Disulfide bond</keyword>